<dbReference type="EMBL" id="JAOWRF010000276">
    <property type="protein sequence ID" value="MCV3215597.1"/>
    <property type="molecule type" value="Genomic_DNA"/>
</dbReference>
<reference evidence="1 2" key="1">
    <citation type="submission" date="2022-10" db="EMBL/GenBank/DDBJ databases">
        <title>Identification of biosynthetic pathway for the production of the potent trypsin inhibitor radiosumin.</title>
        <authorList>
            <person name="Fewer D.P."/>
            <person name="Delbaje E."/>
            <person name="Ouyang X."/>
            <person name="Agostino P.D."/>
            <person name="Wahlsten M."/>
            <person name="Jokela J."/>
            <person name="Permi P."/>
            <person name="Haapaniemi E."/>
            <person name="Koistinen H."/>
        </authorList>
    </citation>
    <scope>NUCLEOTIDE SEQUENCE [LARGE SCALE GENOMIC DNA]</scope>
    <source>
        <strain evidence="1 2">NIES-515</strain>
    </source>
</reference>
<evidence type="ECO:0000313" key="2">
    <source>
        <dbReference type="Proteomes" id="UP001526143"/>
    </source>
</evidence>
<accession>A0ABT3B2L9</accession>
<dbReference type="Proteomes" id="UP001526143">
    <property type="component" value="Unassembled WGS sequence"/>
</dbReference>
<proteinExistence type="predicted"/>
<sequence length="95" mass="10784">MNAIALGGAKPIALILLPEYFPENLLSCTTLSCFCQYILTDWLKERALRILCSDFQPRLLQLSILSARLTAVFEIYQYDYCDASALIEKVFLITT</sequence>
<gene>
    <name evidence="1" type="ORF">OGM63_19120</name>
</gene>
<comment type="caution">
    <text evidence="1">The sequence shown here is derived from an EMBL/GenBank/DDBJ whole genome shotgun (WGS) entry which is preliminary data.</text>
</comment>
<protein>
    <submittedName>
        <fullName evidence="1">Uncharacterized protein</fullName>
    </submittedName>
</protein>
<name>A0ABT3B2L9_9CYAN</name>
<dbReference type="RefSeq" id="WP_263747241.1">
    <property type="nucleotide sequence ID" value="NZ_JAOWRF010000276.1"/>
</dbReference>
<organism evidence="1 2">
    <name type="scientific">Plectonema radiosum NIES-515</name>
    <dbReference type="NCBI Taxonomy" id="2986073"/>
    <lineage>
        <taxon>Bacteria</taxon>
        <taxon>Bacillati</taxon>
        <taxon>Cyanobacteriota</taxon>
        <taxon>Cyanophyceae</taxon>
        <taxon>Oscillatoriophycideae</taxon>
        <taxon>Oscillatoriales</taxon>
        <taxon>Microcoleaceae</taxon>
        <taxon>Plectonema</taxon>
    </lineage>
</organism>
<evidence type="ECO:0000313" key="1">
    <source>
        <dbReference type="EMBL" id="MCV3215597.1"/>
    </source>
</evidence>
<keyword evidence="2" id="KW-1185">Reference proteome</keyword>